<gene>
    <name evidence="2" type="ORF">K6Y31_09760</name>
</gene>
<dbReference type="EMBL" id="JAIMJA010000008">
    <property type="protein sequence ID" value="MCE2595103.1"/>
    <property type="molecule type" value="Genomic_DNA"/>
</dbReference>
<keyword evidence="3" id="KW-1185">Reference proteome</keyword>
<comment type="caution">
    <text evidence="2">The sequence shown here is derived from an EMBL/GenBank/DDBJ whole genome shotgun (WGS) entry which is preliminary data.</text>
</comment>
<evidence type="ECO:0000313" key="2">
    <source>
        <dbReference type="EMBL" id="MCE2595103.1"/>
    </source>
</evidence>
<dbReference type="Pfam" id="PF10082">
    <property type="entry name" value="BBP2_2"/>
    <property type="match status" value="1"/>
</dbReference>
<evidence type="ECO:0000256" key="1">
    <source>
        <dbReference type="SAM" id="SignalP"/>
    </source>
</evidence>
<reference evidence="2 3" key="1">
    <citation type="journal article" date="2022" name="Environ. Microbiol. Rep.">
        <title>Eco-phylogenetic analyses reveal divergent evolution of vitamin B12 metabolism in the marine bacterial family 'Psychromonadaceae'.</title>
        <authorList>
            <person name="Jin X."/>
            <person name="Yang Y."/>
            <person name="Cao H."/>
            <person name="Gao B."/>
            <person name="Zhao Z."/>
        </authorList>
    </citation>
    <scope>NUCLEOTIDE SEQUENCE [LARGE SCALE GENOMIC DNA]</scope>
    <source>
        <strain evidence="2 3">MKS20</strain>
    </source>
</reference>
<sequence>MKLPPMKKVSSVCFSLAALVATSAVAQVTPNPYVTESGIEVLPFVNAELKHDDNVTNAASNEQSSWASVIDPGVMVKLNPGNNEYILLYRLSKGSFFSSHNDDYTDHNLRLSGDWEFNDRNRAGLVYDFNATHEARGTGISDGAGNAIDEVIRYKTNYINASYGFGGMQATGRFKFNLGYFDQSYSNYRSITQYRDFDEMRYGGAFYYRVAPKTSLIFELLKNDKRYDTTDTSGVSRDSDDHFAYVGATWDTTATVTGIAKVGYQNKDFKESGRKSFDGFSWDIGLTWQAKEYSKFDIGTRHKAKDPDQLGDYIEESYYRAAWEHYWLERFSSNVSWSYIQDDYTGSARKDDTDEYQIALNYDIRRWLNLGMGYRVTEKDSTAANIGYDKNVFFISVNMVM</sequence>
<keyword evidence="1" id="KW-0732">Signal</keyword>
<feature type="signal peptide" evidence="1">
    <location>
        <begin position="1"/>
        <end position="26"/>
    </location>
</feature>
<protein>
    <submittedName>
        <fullName evidence="2">Outer membrane beta-barrel protein</fullName>
    </submittedName>
</protein>
<dbReference type="RefSeq" id="WP_233052599.1">
    <property type="nucleotide sequence ID" value="NZ_JAIMJA010000008.1"/>
</dbReference>
<dbReference type="Proteomes" id="UP001201273">
    <property type="component" value="Unassembled WGS sequence"/>
</dbReference>
<dbReference type="InterPro" id="IPR018759">
    <property type="entry name" value="BBP2_2"/>
</dbReference>
<feature type="chain" id="PRO_5045719394" evidence="1">
    <location>
        <begin position="27"/>
        <end position="401"/>
    </location>
</feature>
<evidence type="ECO:0000313" key="3">
    <source>
        <dbReference type="Proteomes" id="UP001201273"/>
    </source>
</evidence>
<proteinExistence type="predicted"/>
<accession>A0ABS8WA49</accession>
<name>A0ABS8WA49_9GAMM</name>
<organism evidence="2 3">
    <name type="scientific">Motilimonas cestriensis</name>
    <dbReference type="NCBI Taxonomy" id="2742685"/>
    <lineage>
        <taxon>Bacteria</taxon>
        <taxon>Pseudomonadati</taxon>
        <taxon>Pseudomonadota</taxon>
        <taxon>Gammaproteobacteria</taxon>
        <taxon>Alteromonadales</taxon>
        <taxon>Alteromonadales genera incertae sedis</taxon>
        <taxon>Motilimonas</taxon>
    </lineage>
</organism>